<dbReference type="AlphaFoldDB" id="A0A4R1GL84"/>
<dbReference type="Proteomes" id="UP000294546">
    <property type="component" value="Unassembled WGS sequence"/>
</dbReference>
<dbReference type="InterPro" id="IPR032623">
    <property type="entry name" value="FecR_N"/>
</dbReference>
<sequence length="339" mass="37741">MSHSDTNTLDTEARERLAEQAAYWCMRVDDGDLTSDEQTSFQRWINSSPEHKAEYEAMLEISALGDQLPPDFAPSAASSADLSRVSPLPRALMRNKPFRFAQAAVAAGLLVLAGGIFGWNQGYVPNAYTRYSTDNELRVADLPDGSQVEINRNSVISFANFRDRRSVTLSRGEAFFTVEHDAEHPFIVHAGDRDIIVTGTRFNVWSYNGEVRVTLQEGAVRVQPQTNPESGSVNLEPGMQLVYTDDNLRSRVSPVDVEEALSWVDGKLVLDDLSLREALPLINRYLEEPVVLASPEVAELRVGGIYNTANIEELVRTLPRILPVRISQRGNDQLVISLR</sequence>
<feature type="domain" description="FecR N-terminal" evidence="3">
    <location>
        <begin position="19"/>
        <end position="58"/>
    </location>
</feature>
<dbReference type="Gene3D" id="2.60.120.1440">
    <property type="match status" value="1"/>
</dbReference>
<evidence type="ECO:0000313" key="5">
    <source>
        <dbReference type="Proteomes" id="UP000294546"/>
    </source>
</evidence>
<keyword evidence="1" id="KW-0472">Membrane</keyword>
<keyword evidence="5" id="KW-1185">Reference proteome</keyword>
<dbReference type="Pfam" id="PF16220">
    <property type="entry name" value="DUF4880"/>
    <property type="match status" value="1"/>
</dbReference>
<evidence type="ECO:0000313" key="4">
    <source>
        <dbReference type="EMBL" id="TCK08968.1"/>
    </source>
</evidence>
<reference evidence="4 5" key="1">
    <citation type="submission" date="2019-03" db="EMBL/GenBank/DDBJ databases">
        <title>Genomic Encyclopedia of Archaeal and Bacterial Type Strains, Phase II (KMG-II): from individual species to whole genera.</title>
        <authorList>
            <person name="Goeker M."/>
        </authorList>
    </citation>
    <scope>NUCLEOTIDE SEQUENCE [LARGE SCALE GENOMIC DNA]</scope>
    <source>
        <strain evidence="4 5">DSM 27697</strain>
    </source>
</reference>
<evidence type="ECO:0000259" key="3">
    <source>
        <dbReference type="Pfam" id="PF16220"/>
    </source>
</evidence>
<feature type="domain" description="FecR protein" evidence="2">
    <location>
        <begin position="131"/>
        <end position="221"/>
    </location>
</feature>
<dbReference type="PANTHER" id="PTHR30273:SF2">
    <property type="entry name" value="PROTEIN FECR"/>
    <property type="match status" value="1"/>
</dbReference>
<dbReference type="OrthoDB" id="7032198at2"/>
<dbReference type="PANTHER" id="PTHR30273">
    <property type="entry name" value="PERIPLASMIC SIGNAL SENSOR AND SIGMA FACTOR ACTIVATOR FECR-RELATED"/>
    <property type="match status" value="1"/>
</dbReference>
<evidence type="ECO:0000259" key="2">
    <source>
        <dbReference type="Pfam" id="PF04773"/>
    </source>
</evidence>
<accession>A0A4R1GL84</accession>
<dbReference type="PIRSF" id="PIRSF018266">
    <property type="entry name" value="FecR"/>
    <property type="match status" value="1"/>
</dbReference>
<dbReference type="InterPro" id="IPR006860">
    <property type="entry name" value="FecR"/>
</dbReference>
<dbReference type="InterPro" id="IPR012373">
    <property type="entry name" value="Ferrdict_sens_TM"/>
</dbReference>
<evidence type="ECO:0000256" key="1">
    <source>
        <dbReference type="SAM" id="Phobius"/>
    </source>
</evidence>
<feature type="transmembrane region" description="Helical" evidence="1">
    <location>
        <begin position="100"/>
        <end position="119"/>
    </location>
</feature>
<proteinExistence type="predicted"/>
<name>A0A4R1GL84_9GAMM</name>
<dbReference type="RefSeq" id="WP_132288509.1">
    <property type="nucleotide sequence ID" value="NZ_SMFU01000007.1"/>
</dbReference>
<keyword evidence="1" id="KW-1133">Transmembrane helix</keyword>
<dbReference type="Pfam" id="PF04773">
    <property type="entry name" value="FecR"/>
    <property type="match status" value="1"/>
</dbReference>
<dbReference type="EMBL" id="SMFU01000007">
    <property type="protein sequence ID" value="TCK08968.1"/>
    <property type="molecule type" value="Genomic_DNA"/>
</dbReference>
<comment type="caution">
    <text evidence="4">The sequence shown here is derived from an EMBL/GenBank/DDBJ whole genome shotgun (WGS) entry which is preliminary data.</text>
</comment>
<organism evidence="4 5">
    <name type="scientific">Marinobacterium mangrovicola</name>
    <dbReference type="NCBI Taxonomy" id="1476959"/>
    <lineage>
        <taxon>Bacteria</taxon>
        <taxon>Pseudomonadati</taxon>
        <taxon>Pseudomonadota</taxon>
        <taxon>Gammaproteobacteria</taxon>
        <taxon>Oceanospirillales</taxon>
        <taxon>Oceanospirillaceae</taxon>
        <taxon>Marinobacterium</taxon>
    </lineage>
</organism>
<gene>
    <name evidence="4" type="ORF">CLV83_1064</name>
</gene>
<keyword evidence="1" id="KW-0812">Transmembrane</keyword>
<dbReference type="GO" id="GO:0016989">
    <property type="term" value="F:sigma factor antagonist activity"/>
    <property type="evidence" value="ECO:0007669"/>
    <property type="project" value="TreeGrafter"/>
</dbReference>
<protein>
    <submittedName>
        <fullName evidence="4">FecR family protein</fullName>
    </submittedName>
</protein>